<dbReference type="RefSeq" id="WP_215503401.1">
    <property type="nucleotide sequence ID" value="NZ_CP076361.1"/>
</dbReference>
<evidence type="ECO:0000256" key="2">
    <source>
        <dbReference type="PROSITE-ProRule" id="PRU00169"/>
    </source>
</evidence>
<dbReference type="Proteomes" id="UP000679352">
    <property type="component" value="Chromosome"/>
</dbReference>
<sequence>MPAPTASAVHLPPALPITDMALMARSPLRGLTILAVEDSRFACDALRLLCQRSGARLRRAETLQAARAHLRLYRPDVVLADMGLPDGRGEDLIRDLAALARPRPVILGISGAPERCATAMAAGADGFLGKPFPGPAAFQASLLALLPGRNGRACMDDGDAPAADPLALRDDLAHAAALLAAHPTGSVADYVSCFVLGVARTAGDVPLATAVDKADLAELLAARLATPPAQLIAPRPAD</sequence>
<dbReference type="InterPro" id="IPR050595">
    <property type="entry name" value="Bact_response_regulator"/>
</dbReference>
<accession>A0A975P7D8</accession>
<feature type="modified residue" description="4-aspartylphosphate" evidence="2">
    <location>
        <position position="81"/>
    </location>
</feature>
<organism evidence="4 5">
    <name type="scientific">Gemmobacter fulvus</name>
    <dbReference type="NCBI Taxonomy" id="2840474"/>
    <lineage>
        <taxon>Bacteria</taxon>
        <taxon>Pseudomonadati</taxon>
        <taxon>Pseudomonadota</taxon>
        <taxon>Alphaproteobacteria</taxon>
        <taxon>Rhodobacterales</taxon>
        <taxon>Paracoccaceae</taxon>
        <taxon>Gemmobacter</taxon>
    </lineage>
</organism>
<dbReference type="AlphaFoldDB" id="A0A975P7D8"/>
<dbReference type="GO" id="GO:0000160">
    <property type="term" value="P:phosphorelay signal transduction system"/>
    <property type="evidence" value="ECO:0007669"/>
    <property type="project" value="InterPro"/>
</dbReference>
<dbReference type="KEGG" id="gfu:KM031_04740"/>
<proteinExistence type="predicted"/>
<keyword evidence="1 2" id="KW-0597">Phosphoprotein</keyword>
<gene>
    <name evidence="4" type="ORF">KM031_04740</name>
</gene>
<dbReference type="InterPro" id="IPR001789">
    <property type="entry name" value="Sig_transdc_resp-reg_receiver"/>
</dbReference>
<evidence type="ECO:0000259" key="3">
    <source>
        <dbReference type="PROSITE" id="PS50110"/>
    </source>
</evidence>
<dbReference type="PANTHER" id="PTHR44591">
    <property type="entry name" value="STRESS RESPONSE REGULATOR PROTEIN 1"/>
    <property type="match status" value="1"/>
</dbReference>
<dbReference type="SMART" id="SM00448">
    <property type="entry name" value="REC"/>
    <property type="match status" value="1"/>
</dbReference>
<dbReference type="InterPro" id="IPR011006">
    <property type="entry name" value="CheY-like_superfamily"/>
</dbReference>
<dbReference type="PANTHER" id="PTHR44591:SF3">
    <property type="entry name" value="RESPONSE REGULATORY DOMAIN-CONTAINING PROTEIN"/>
    <property type="match status" value="1"/>
</dbReference>
<evidence type="ECO:0000256" key="1">
    <source>
        <dbReference type="ARBA" id="ARBA00022553"/>
    </source>
</evidence>
<evidence type="ECO:0000313" key="4">
    <source>
        <dbReference type="EMBL" id="QWK91209.1"/>
    </source>
</evidence>
<name>A0A975P7D8_9RHOB</name>
<protein>
    <submittedName>
        <fullName evidence="4">Response regulator</fullName>
    </submittedName>
</protein>
<dbReference type="PROSITE" id="PS50110">
    <property type="entry name" value="RESPONSE_REGULATORY"/>
    <property type="match status" value="1"/>
</dbReference>
<dbReference type="Pfam" id="PF00072">
    <property type="entry name" value="Response_reg"/>
    <property type="match status" value="1"/>
</dbReference>
<feature type="domain" description="Response regulatory" evidence="3">
    <location>
        <begin position="32"/>
        <end position="145"/>
    </location>
</feature>
<dbReference type="CDD" id="cd00156">
    <property type="entry name" value="REC"/>
    <property type="match status" value="1"/>
</dbReference>
<dbReference type="EMBL" id="CP076361">
    <property type="protein sequence ID" value="QWK91209.1"/>
    <property type="molecule type" value="Genomic_DNA"/>
</dbReference>
<reference evidence="4" key="1">
    <citation type="submission" date="2021-06" db="EMBL/GenBank/DDBJ databases">
        <title>Direct submission.</title>
        <authorList>
            <person name="Lee C.-S."/>
            <person name="Jin L."/>
        </authorList>
    </citation>
    <scope>NUCLEOTIDE SEQUENCE</scope>
    <source>
        <strain evidence="4">Con5</strain>
    </source>
</reference>
<evidence type="ECO:0000313" key="5">
    <source>
        <dbReference type="Proteomes" id="UP000679352"/>
    </source>
</evidence>
<keyword evidence="5" id="KW-1185">Reference proteome</keyword>
<dbReference type="SUPFAM" id="SSF52172">
    <property type="entry name" value="CheY-like"/>
    <property type="match status" value="1"/>
</dbReference>
<dbReference type="Gene3D" id="3.40.50.2300">
    <property type="match status" value="1"/>
</dbReference>